<organism evidence="3 4">
    <name type="scientific">Robiginitalea myxolifaciens</name>
    <dbReference type="NCBI Taxonomy" id="400055"/>
    <lineage>
        <taxon>Bacteria</taxon>
        <taxon>Pseudomonadati</taxon>
        <taxon>Bacteroidota</taxon>
        <taxon>Flavobacteriia</taxon>
        <taxon>Flavobacteriales</taxon>
        <taxon>Flavobacteriaceae</taxon>
        <taxon>Robiginitalea</taxon>
    </lineage>
</organism>
<dbReference type="RefSeq" id="WP_092982784.1">
    <property type="nucleotide sequence ID" value="NZ_FOYQ01000002.1"/>
</dbReference>
<dbReference type="PANTHER" id="PTHR14969:SF13">
    <property type="entry name" value="AT30094P"/>
    <property type="match status" value="1"/>
</dbReference>
<dbReference type="InterPro" id="IPR000326">
    <property type="entry name" value="PAP2/HPO"/>
</dbReference>
<evidence type="ECO:0000256" key="1">
    <source>
        <dbReference type="SAM" id="Phobius"/>
    </source>
</evidence>
<feature type="transmembrane region" description="Helical" evidence="1">
    <location>
        <begin position="27"/>
        <end position="47"/>
    </location>
</feature>
<dbReference type="STRING" id="400055.SAMN04490243_2381"/>
<protein>
    <submittedName>
        <fullName evidence="3">Undecaprenyl-diphosphatase</fullName>
    </submittedName>
</protein>
<dbReference type="PANTHER" id="PTHR14969">
    <property type="entry name" value="SPHINGOSINE-1-PHOSPHATE PHOSPHOHYDROLASE"/>
    <property type="match status" value="1"/>
</dbReference>
<dbReference type="OrthoDB" id="9789113at2"/>
<dbReference type="Pfam" id="PF01569">
    <property type="entry name" value="PAP2"/>
    <property type="match status" value="1"/>
</dbReference>
<name>A0A1I6H7Z0_9FLAO</name>
<evidence type="ECO:0000313" key="3">
    <source>
        <dbReference type="EMBL" id="SFR50478.1"/>
    </source>
</evidence>
<accession>A0A1I6H7Z0</accession>
<dbReference type="Proteomes" id="UP000199534">
    <property type="component" value="Unassembled WGS sequence"/>
</dbReference>
<keyword evidence="1" id="KW-0472">Membrane</keyword>
<keyword evidence="1" id="KW-0812">Transmembrane</keyword>
<reference evidence="3 4" key="1">
    <citation type="submission" date="2016-10" db="EMBL/GenBank/DDBJ databases">
        <authorList>
            <person name="de Groot N.N."/>
        </authorList>
    </citation>
    <scope>NUCLEOTIDE SEQUENCE [LARGE SCALE GENOMIC DNA]</scope>
    <source>
        <strain evidence="3 4">DSM 21019</strain>
    </source>
</reference>
<feature type="transmembrane region" description="Helical" evidence="1">
    <location>
        <begin position="108"/>
        <end position="129"/>
    </location>
</feature>
<proteinExistence type="predicted"/>
<evidence type="ECO:0000259" key="2">
    <source>
        <dbReference type="SMART" id="SM00014"/>
    </source>
</evidence>
<keyword evidence="4" id="KW-1185">Reference proteome</keyword>
<dbReference type="EMBL" id="FOYQ01000002">
    <property type="protein sequence ID" value="SFR50478.1"/>
    <property type="molecule type" value="Genomic_DNA"/>
</dbReference>
<dbReference type="SMART" id="SM00014">
    <property type="entry name" value="acidPPc"/>
    <property type="match status" value="1"/>
</dbReference>
<keyword evidence="1" id="KW-1133">Transmembrane helix</keyword>
<dbReference type="Gene3D" id="1.20.144.10">
    <property type="entry name" value="Phosphatidic acid phosphatase type 2/haloperoxidase"/>
    <property type="match status" value="1"/>
</dbReference>
<feature type="domain" description="Phosphatidic acid phosphatase type 2/haloperoxidase" evidence="2">
    <location>
        <begin position="61"/>
        <end position="177"/>
    </location>
</feature>
<evidence type="ECO:0000313" key="4">
    <source>
        <dbReference type="Proteomes" id="UP000199534"/>
    </source>
</evidence>
<dbReference type="InterPro" id="IPR036938">
    <property type="entry name" value="PAP2/HPO_sf"/>
</dbReference>
<feature type="transmembrane region" description="Helical" evidence="1">
    <location>
        <begin position="136"/>
        <end position="156"/>
    </location>
</feature>
<dbReference type="AlphaFoldDB" id="A0A1I6H7Z0"/>
<dbReference type="SUPFAM" id="SSF48317">
    <property type="entry name" value="Acid phosphatase/Vanadium-dependent haloperoxidase"/>
    <property type="match status" value="1"/>
</dbReference>
<sequence length="189" mass="21456">MWESLLDTDRQFFLWLNGMGDPAWDTFWLTLSDKWAAIPLYLLLLLVSLKQLGWKRTGFLLVSIALLITCTDQLTNFFKDGVMRPRPCHAADLEGLVRLVKASCGGKYGYFSAHAANSAAVAAFFATLWAGKLQPWGWILVFWAFLVGYSRIYLGVHYPLDVLSGLLVGLLFGWIFARLYTLAMHKWMP</sequence>
<gene>
    <name evidence="3" type="ORF">SAMN04490243_2381</name>
</gene>
<feature type="transmembrane region" description="Helical" evidence="1">
    <location>
        <begin position="162"/>
        <end position="183"/>
    </location>
</feature>